<evidence type="ECO:0000256" key="3">
    <source>
        <dbReference type="ARBA" id="ARBA00023157"/>
    </source>
</evidence>
<keyword evidence="7" id="KW-1185">Reference proteome</keyword>
<dbReference type="Pfam" id="PF00578">
    <property type="entry name" value="AhpC-TSA"/>
    <property type="match status" value="1"/>
</dbReference>
<dbReference type="InterPro" id="IPR000866">
    <property type="entry name" value="AhpC/TSA"/>
</dbReference>
<dbReference type="PROSITE" id="PS51352">
    <property type="entry name" value="THIOREDOXIN_2"/>
    <property type="match status" value="2"/>
</dbReference>
<feature type="domain" description="Thioredoxin" evidence="5">
    <location>
        <begin position="376"/>
        <end position="514"/>
    </location>
</feature>
<comment type="caution">
    <text evidence="6">The sequence shown here is derived from an EMBL/GenBank/DDBJ whole genome shotgun (WGS) entry which is preliminary data.</text>
</comment>
<dbReference type="EMBL" id="JBHUPB010000010">
    <property type="protein sequence ID" value="MFD2968775.1"/>
    <property type="molecule type" value="Genomic_DNA"/>
</dbReference>
<evidence type="ECO:0000313" key="6">
    <source>
        <dbReference type="EMBL" id="MFD2968775.1"/>
    </source>
</evidence>
<keyword evidence="3" id="KW-1015">Disulfide bond</keyword>
<feature type="domain" description="Thioredoxin" evidence="5">
    <location>
        <begin position="38"/>
        <end position="181"/>
    </location>
</feature>
<accession>A0ABW6BGW4</accession>
<dbReference type="Gene3D" id="3.40.30.10">
    <property type="entry name" value="Glutaredoxin"/>
    <property type="match status" value="2"/>
</dbReference>
<keyword evidence="4" id="KW-0676">Redox-active center</keyword>
<dbReference type="InterPro" id="IPR017937">
    <property type="entry name" value="Thioredoxin_CS"/>
</dbReference>
<evidence type="ECO:0000256" key="4">
    <source>
        <dbReference type="ARBA" id="ARBA00023284"/>
    </source>
</evidence>
<gene>
    <name evidence="6" type="ORF">ACFS7Y_15360</name>
</gene>
<dbReference type="InterPro" id="IPR013766">
    <property type="entry name" value="Thioredoxin_domain"/>
</dbReference>
<protein>
    <submittedName>
        <fullName evidence="6">Redoxin domain-containing protein</fullName>
    </submittedName>
</protein>
<dbReference type="InterPro" id="IPR036249">
    <property type="entry name" value="Thioredoxin-like_sf"/>
</dbReference>
<dbReference type="Pfam" id="PF08534">
    <property type="entry name" value="Redoxin"/>
    <property type="match status" value="1"/>
</dbReference>
<proteinExistence type="predicted"/>
<dbReference type="RefSeq" id="WP_320184957.1">
    <property type="nucleotide sequence ID" value="NZ_CP138332.1"/>
</dbReference>
<reference evidence="7" key="1">
    <citation type="journal article" date="2019" name="Int. J. Syst. Evol. Microbiol.">
        <title>The Global Catalogue of Microorganisms (GCM) 10K type strain sequencing project: providing services to taxonomists for standard genome sequencing and annotation.</title>
        <authorList>
            <consortium name="The Broad Institute Genomics Platform"/>
            <consortium name="The Broad Institute Genome Sequencing Center for Infectious Disease"/>
            <person name="Wu L."/>
            <person name="Ma J."/>
        </authorList>
    </citation>
    <scope>NUCLEOTIDE SEQUENCE [LARGE SCALE GENOMIC DNA]</scope>
    <source>
        <strain evidence="7">KCTC 22814</strain>
    </source>
</reference>
<evidence type="ECO:0000259" key="5">
    <source>
        <dbReference type="PROSITE" id="PS51352"/>
    </source>
</evidence>
<sequence length="514" mass="57741">MNRIFFLFLGLIGLANELEAQSMVDKPFTQYFGSTESMDIGFAIKPFRFKMLNGEAVNSEKLKGKVVLLDFWATWCGPCRSLTGRVDSLIGNYHGRDDFQMIGVNHKENLTGKSDDPATYWKNTGHKFSTVLNGDSYAESVNAGHPTMILIDKAGNVVGRWDAWSPQIADEIATAVWFLLEQPAASIAHIRKQQRDKEHLKVVYLSDVFIREQPDKANLVISEKFFSLLALSEWDAYDFIKPVIDTLTNPEEQDRIIANTAIDIAQSANVLSKDVNAYAISLFDRLIKEFNGGKDFIVLDQQAKVKFRVGDQLGAVATQELAINVAKTSGANVETVNYLQNMLEQYKAGKLTPVEKISDVASAAPIQIVKPIDKKAYINTQAKDFTQNDVAGKPVRLSDYRGKYVLVDFWASWCAPCREENPNLVAAYAKYKDKGLEILGVSLDKNKEAWLKAIKDDNLLWTQVSDLKGWQNEASQLYEVNSVPDNVLIDPTGKIIARKLRDQFLEEFLSEIFK</sequence>
<dbReference type="PANTHER" id="PTHR42852">
    <property type="entry name" value="THIOL:DISULFIDE INTERCHANGE PROTEIN DSBE"/>
    <property type="match status" value="1"/>
</dbReference>
<evidence type="ECO:0000256" key="2">
    <source>
        <dbReference type="ARBA" id="ARBA00022748"/>
    </source>
</evidence>
<dbReference type="Proteomes" id="UP001597525">
    <property type="component" value="Unassembled WGS sequence"/>
</dbReference>
<name>A0ABW6BGW4_9SPHI</name>
<dbReference type="InterPro" id="IPR013740">
    <property type="entry name" value="Redoxin"/>
</dbReference>
<dbReference type="SUPFAM" id="SSF52833">
    <property type="entry name" value="Thioredoxin-like"/>
    <property type="match status" value="2"/>
</dbReference>
<keyword evidence="2" id="KW-0201">Cytochrome c-type biogenesis</keyword>
<comment type="subcellular location">
    <subcellularLocation>
        <location evidence="1">Cell envelope</location>
    </subcellularLocation>
</comment>
<dbReference type="PANTHER" id="PTHR42852:SF6">
    <property type="entry name" value="THIOL:DISULFIDE INTERCHANGE PROTEIN DSBE"/>
    <property type="match status" value="1"/>
</dbReference>
<dbReference type="InterPro" id="IPR050553">
    <property type="entry name" value="Thioredoxin_ResA/DsbE_sf"/>
</dbReference>
<organism evidence="6 7">
    <name type="scientific">Sphingobacterium bambusae</name>
    <dbReference type="NCBI Taxonomy" id="662858"/>
    <lineage>
        <taxon>Bacteria</taxon>
        <taxon>Pseudomonadati</taxon>
        <taxon>Bacteroidota</taxon>
        <taxon>Sphingobacteriia</taxon>
        <taxon>Sphingobacteriales</taxon>
        <taxon>Sphingobacteriaceae</taxon>
        <taxon>Sphingobacterium</taxon>
    </lineage>
</organism>
<dbReference type="PROSITE" id="PS00194">
    <property type="entry name" value="THIOREDOXIN_1"/>
    <property type="match status" value="2"/>
</dbReference>
<evidence type="ECO:0000313" key="7">
    <source>
        <dbReference type="Proteomes" id="UP001597525"/>
    </source>
</evidence>
<dbReference type="CDD" id="cd02966">
    <property type="entry name" value="TlpA_like_family"/>
    <property type="match status" value="2"/>
</dbReference>
<evidence type="ECO:0000256" key="1">
    <source>
        <dbReference type="ARBA" id="ARBA00004196"/>
    </source>
</evidence>